<organism evidence="1 2">
    <name type="scientific">Streptosporangium becharense</name>
    <dbReference type="NCBI Taxonomy" id="1816182"/>
    <lineage>
        <taxon>Bacteria</taxon>
        <taxon>Bacillati</taxon>
        <taxon>Actinomycetota</taxon>
        <taxon>Actinomycetes</taxon>
        <taxon>Streptosporangiales</taxon>
        <taxon>Streptosporangiaceae</taxon>
        <taxon>Streptosporangium</taxon>
    </lineage>
</organism>
<gene>
    <name evidence="1" type="ORF">F4562_003362</name>
</gene>
<accession>A0A7W9MGW3</accession>
<reference evidence="1 2" key="1">
    <citation type="submission" date="2020-08" db="EMBL/GenBank/DDBJ databases">
        <title>Sequencing the genomes of 1000 actinobacteria strains.</title>
        <authorList>
            <person name="Klenk H.-P."/>
        </authorList>
    </citation>
    <scope>NUCLEOTIDE SEQUENCE [LARGE SCALE GENOMIC DNA]</scope>
    <source>
        <strain evidence="1 2">DSM 46887</strain>
    </source>
</reference>
<name>A0A7W9MGW3_9ACTN</name>
<comment type="caution">
    <text evidence="1">The sequence shown here is derived from an EMBL/GenBank/DDBJ whole genome shotgun (WGS) entry which is preliminary data.</text>
</comment>
<proteinExistence type="predicted"/>
<evidence type="ECO:0000313" key="1">
    <source>
        <dbReference type="EMBL" id="MBB5820300.1"/>
    </source>
</evidence>
<dbReference type="EMBL" id="JACHMP010000001">
    <property type="protein sequence ID" value="MBB5820300.1"/>
    <property type="molecule type" value="Genomic_DNA"/>
</dbReference>
<dbReference type="Proteomes" id="UP000540685">
    <property type="component" value="Unassembled WGS sequence"/>
</dbReference>
<keyword evidence="2" id="KW-1185">Reference proteome</keyword>
<evidence type="ECO:0000313" key="2">
    <source>
        <dbReference type="Proteomes" id="UP000540685"/>
    </source>
</evidence>
<protein>
    <submittedName>
        <fullName evidence="1">Putative component of membrane protein insertase Oxa1/YidC/SpoIIIJ protein YidD</fullName>
    </submittedName>
</protein>
<dbReference type="RefSeq" id="WP_184547569.1">
    <property type="nucleotide sequence ID" value="NZ_JACHMP010000001.1"/>
</dbReference>
<sequence>MIFHRCRFAPTAVQHVATSLIVTGPGATLVLQRCARCGRHQVETLPGRWDAQQLDAGTRRPS</sequence>
<dbReference type="AlphaFoldDB" id="A0A7W9MGW3"/>